<dbReference type="GO" id="GO:0015930">
    <property type="term" value="F:glutamate synthase activity"/>
    <property type="evidence" value="ECO:0007669"/>
    <property type="project" value="InterPro"/>
</dbReference>
<feature type="domain" description="Glutamate synthase" evidence="4">
    <location>
        <begin position="155"/>
        <end position="472"/>
    </location>
</feature>
<comment type="caution">
    <text evidence="5">The sequence shown here is derived from an EMBL/GenBank/DDBJ whole genome shotgun (WGS) entry which is preliminary data.</text>
</comment>
<keyword evidence="3" id="KW-0472">Membrane</keyword>
<protein>
    <submittedName>
        <fullName evidence="5">FMN-binding glutamate synthase family protein</fullName>
    </submittedName>
</protein>
<dbReference type="AlphaFoldDB" id="A0A2I0R019"/>
<dbReference type="CDD" id="cd02808">
    <property type="entry name" value="GltS_FMN"/>
    <property type="match status" value="1"/>
</dbReference>
<evidence type="ECO:0000259" key="4">
    <source>
        <dbReference type="Pfam" id="PF01645"/>
    </source>
</evidence>
<dbReference type="Gene3D" id="3.20.20.70">
    <property type="entry name" value="Aldolase class I"/>
    <property type="match status" value="1"/>
</dbReference>
<sequence>MKAREIFILLSILILGIVAAIYPFWNNVLWFMVVLGPLILVGYFDIFQRKHSIRRNFPVIGNLRFILESIRPEIMQYFVENDTDGRPINRLDRSLIYQRSKKVNDTTPFGTQLNTYDVGYEWIDHSIYARNRKEIDHDPRVLIGGADCLQPYAASIMNISAMSFGSLSKNAVLAMNKGAKMGGFAQNTGEGAISPYHLQYGGDLIWQIGTGYFGCRDKEGNFNPVTFKENANTPSVKMIELKISQGAKPGHGGILPASKNTEEIAAIRHVEPHTTVHSPNTHSAFKNATELMYFIKQMRELSNGKPIGFKMCIGKQSEFIDICEAMVETGIKPDFITIDGGEGGTGAAPVEFSNAIGIPLRDGLAFAVNTLRGYDLRKDISIVASGKVFSSFDIARLIAIGADTVACARAMMLATGCIQALQCHKNTCPVGVATQDKRLMKGLDVENKAQRVANFHSQSVYSFIELMAASGVVTPKELKRVHINRRVEMDKVKKYNEIYPLTEVGSLLKENQLHHV</sequence>
<dbReference type="Proteomes" id="UP000236654">
    <property type="component" value="Unassembled WGS sequence"/>
</dbReference>
<dbReference type="RefSeq" id="WP_101335387.1">
    <property type="nucleotide sequence ID" value="NZ_PJNI01000016.1"/>
</dbReference>
<dbReference type="InterPro" id="IPR013785">
    <property type="entry name" value="Aldolase_TIM"/>
</dbReference>
<dbReference type="GO" id="GO:0006537">
    <property type="term" value="P:glutamate biosynthetic process"/>
    <property type="evidence" value="ECO:0007669"/>
    <property type="project" value="InterPro"/>
</dbReference>
<dbReference type="PANTHER" id="PTHR43819">
    <property type="entry name" value="ARCHAEAL-TYPE GLUTAMATE SYNTHASE [NADPH]"/>
    <property type="match status" value="1"/>
</dbReference>
<evidence type="ECO:0000256" key="1">
    <source>
        <dbReference type="ARBA" id="ARBA00009716"/>
    </source>
</evidence>
<proteinExistence type="inferred from homology"/>
<dbReference type="OrthoDB" id="9758182at2"/>
<dbReference type="InterPro" id="IPR027283">
    <property type="entry name" value="YerD"/>
</dbReference>
<dbReference type="PIRSF" id="PIRSF500060">
    <property type="entry name" value="UCP500060"/>
    <property type="match status" value="1"/>
</dbReference>
<keyword evidence="6" id="KW-1185">Reference proteome</keyword>
<accession>A0A2I0R019</accession>
<dbReference type="Pfam" id="PF01645">
    <property type="entry name" value="Glu_synthase"/>
    <property type="match status" value="1"/>
</dbReference>
<dbReference type="InterPro" id="IPR002932">
    <property type="entry name" value="Glu_synthdom"/>
</dbReference>
<keyword evidence="3" id="KW-1133">Transmembrane helix</keyword>
<name>A0A2I0R019_9FLAO</name>
<dbReference type="EMBL" id="PJNI01000016">
    <property type="protein sequence ID" value="PKR79917.1"/>
    <property type="molecule type" value="Genomic_DNA"/>
</dbReference>
<dbReference type="PIRSF" id="PIRSF006429">
    <property type="entry name" value="GOGAT_lg_2"/>
    <property type="match status" value="1"/>
</dbReference>
<evidence type="ECO:0000313" key="6">
    <source>
        <dbReference type="Proteomes" id="UP000236654"/>
    </source>
</evidence>
<feature type="transmembrane region" description="Helical" evidence="3">
    <location>
        <begin position="29"/>
        <end position="47"/>
    </location>
</feature>
<dbReference type="SUPFAM" id="SSF51395">
    <property type="entry name" value="FMN-linked oxidoreductases"/>
    <property type="match status" value="1"/>
</dbReference>
<evidence type="ECO:0000256" key="3">
    <source>
        <dbReference type="SAM" id="Phobius"/>
    </source>
</evidence>
<comment type="similarity">
    <text evidence="1 2">Belongs to the glutamate synthase family.</text>
</comment>
<evidence type="ECO:0000256" key="2">
    <source>
        <dbReference type="PIRNR" id="PIRNR006429"/>
    </source>
</evidence>
<dbReference type="PANTHER" id="PTHR43819:SF1">
    <property type="entry name" value="ARCHAEAL-TYPE GLUTAMATE SYNTHASE [NADPH]"/>
    <property type="match status" value="1"/>
</dbReference>
<dbReference type="InterPro" id="IPR024188">
    <property type="entry name" value="GltB"/>
</dbReference>
<organism evidence="5 6">
    <name type="scientific">Brumimicrobium salinarum</name>
    <dbReference type="NCBI Taxonomy" id="2058658"/>
    <lineage>
        <taxon>Bacteria</taxon>
        <taxon>Pseudomonadati</taxon>
        <taxon>Bacteroidota</taxon>
        <taxon>Flavobacteriia</taxon>
        <taxon>Flavobacteriales</taxon>
        <taxon>Crocinitomicaceae</taxon>
        <taxon>Brumimicrobium</taxon>
    </lineage>
</organism>
<reference evidence="5 6" key="1">
    <citation type="submission" date="2017-12" db="EMBL/GenBank/DDBJ databases">
        <title>The draft genome sequence of Brumimicrobium saltpan LHR20.</title>
        <authorList>
            <person name="Do Z.-J."/>
            <person name="Luo H.-R."/>
        </authorList>
    </citation>
    <scope>NUCLEOTIDE SEQUENCE [LARGE SCALE GENOMIC DNA]</scope>
    <source>
        <strain evidence="5 6">LHR20</strain>
    </source>
</reference>
<gene>
    <name evidence="5" type="ORF">CW751_12605</name>
</gene>
<evidence type="ECO:0000313" key="5">
    <source>
        <dbReference type="EMBL" id="PKR79917.1"/>
    </source>
</evidence>
<keyword evidence="3" id="KW-0812">Transmembrane</keyword>